<comment type="caution">
    <text evidence="1">The sequence shown here is derived from an EMBL/GenBank/DDBJ whole genome shotgun (WGS) entry which is preliminary data.</text>
</comment>
<name>A0AAW4FXR1_9HYPH</name>
<dbReference type="Proteomes" id="UP000744980">
    <property type="component" value="Unassembled WGS sequence"/>
</dbReference>
<sequence length="76" mass="8853">MVAFDEGEQRYDLKIEANNVWTVIDVFTGQPVVLDGYLISHLPRDEADDLLDILNLKDAMRRGLIQIWRRPPEDKD</sequence>
<evidence type="ECO:0000313" key="2">
    <source>
        <dbReference type="Proteomes" id="UP000744980"/>
    </source>
</evidence>
<accession>A0AAW4FXR1</accession>
<evidence type="ECO:0000313" key="1">
    <source>
        <dbReference type="EMBL" id="MBM3096059.1"/>
    </source>
</evidence>
<dbReference type="AlphaFoldDB" id="A0AAW4FXR1"/>
<dbReference type="EMBL" id="WXFA01000067">
    <property type="protein sequence ID" value="MBM3096059.1"/>
    <property type="molecule type" value="Genomic_DNA"/>
</dbReference>
<protein>
    <submittedName>
        <fullName evidence="1">Uncharacterized protein</fullName>
    </submittedName>
</protein>
<keyword evidence="2" id="KW-1185">Reference proteome</keyword>
<reference evidence="1 2" key="1">
    <citation type="submission" date="2020-01" db="EMBL/GenBank/DDBJ databases">
        <title>Draft genome assembly of Ensifer adhaerens T173.</title>
        <authorList>
            <person name="Craig J.E."/>
            <person name="Stinchcombe J.R."/>
        </authorList>
    </citation>
    <scope>NUCLEOTIDE SEQUENCE [LARGE SCALE GENOMIC DNA]</scope>
    <source>
        <strain evidence="1 2">T173</strain>
    </source>
</reference>
<proteinExistence type="predicted"/>
<organism evidence="1 2">
    <name type="scientific">Ensifer canadensis</name>
    <dbReference type="NCBI Taxonomy" id="555315"/>
    <lineage>
        <taxon>Bacteria</taxon>
        <taxon>Pseudomonadati</taxon>
        <taxon>Pseudomonadota</taxon>
        <taxon>Alphaproteobacteria</taxon>
        <taxon>Hyphomicrobiales</taxon>
        <taxon>Rhizobiaceae</taxon>
        <taxon>Sinorhizobium/Ensifer group</taxon>
        <taxon>Ensifer</taxon>
    </lineage>
</organism>
<gene>
    <name evidence="1" type="ORF">GFB56_35910</name>
</gene>